<keyword evidence="2" id="KW-1185">Reference proteome</keyword>
<name>A0ABY7P8N2_9ACTN</name>
<dbReference type="Proteomes" id="UP001212326">
    <property type="component" value="Chromosome"/>
</dbReference>
<gene>
    <name evidence="1" type="ORF">O1G22_27475</name>
</gene>
<dbReference type="EMBL" id="CP115300">
    <property type="protein sequence ID" value="WBO66284.1"/>
    <property type="molecule type" value="Genomic_DNA"/>
</dbReference>
<dbReference type="RefSeq" id="WP_270083765.1">
    <property type="nucleotide sequence ID" value="NZ_CP115300.1"/>
</dbReference>
<proteinExistence type="predicted"/>
<reference evidence="1 2" key="1">
    <citation type="submission" date="2022-12" db="EMBL/GenBank/DDBJ databases">
        <authorList>
            <person name="Mo P."/>
        </authorList>
    </citation>
    <scope>NUCLEOTIDE SEQUENCE [LARGE SCALE GENOMIC DNA]</scope>
    <source>
        <strain evidence="1 2">HUAS 2-6</strain>
    </source>
</reference>
<protein>
    <submittedName>
        <fullName evidence="1">Uncharacterized protein</fullName>
    </submittedName>
</protein>
<sequence>MASGLGAKSFNVLNESRRTVEVFRGFNCDGGAPVAIVGPRSATFGVKPHGHDGEFGSDRDGDGDGKFGHHGVVGSFRVICDDDGWW</sequence>
<evidence type="ECO:0000313" key="1">
    <source>
        <dbReference type="EMBL" id="WBO66284.1"/>
    </source>
</evidence>
<accession>A0ABY7P8N2</accession>
<organism evidence="1 2">
    <name type="scientific">Streptomyces camelliae</name>
    <dbReference type="NCBI Taxonomy" id="3004093"/>
    <lineage>
        <taxon>Bacteria</taxon>
        <taxon>Bacillati</taxon>
        <taxon>Actinomycetota</taxon>
        <taxon>Actinomycetes</taxon>
        <taxon>Kitasatosporales</taxon>
        <taxon>Streptomycetaceae</taxon>
        <taxon>Streptomyces</taxon>
    </lineage>
</organism>
<evidence type="ECO:0000313" key="2">
    <source>
        <dbReference type="Proteomes" id="UP001212326"/>
    </source>
</evidence>